<dbReference type="InterPro" id="IPR018060">
    <property type="entry name" value="HTH_AraC"/>
</dbReference>
<organism evidence="5 6">
    <name type="scientific">Rubritalea profundi</name>
    <dbReference type="NCBI Taxonomy" id="1658618"/>
    <lineage>
        <taxon>Bacteria</taxon>
        <taxon>Pseudomonadati</taxon>
        <taxon>Verrucomicrobiota</taxon>
        <taxon>Verrucomicrobiia</taxon>
        <taxon>Verrucomicrobiales</taxon>
        <taxon>Rubritaleaceae</taxon>
        <taxon>Rubritalea</taxon>
    </lineage>
</organism>
<dbReference type="SMART" id="SM00342">
    <property type="entry name" value="HTH_ARAC"/>
    <property type="match status" value="1"/>
</dbReference>
<dbReference type="InterPro" id="IPR018062">
    <property type="entry name" value="HTH_AraC-typ_CS"/>
</dbReference>
<dbReference type="GO" id="GO:0043565">
    <property type="term" value="F:sequence-specific DNA binding"/>
    <property type="evidence" value="ECO:0007669"/>
    <property type="project" value="InterPro"/>
</dbReference>
<evidence type="ECO:0000313" key="6">
    <source>
        <dbReference type="Proteomes" id="UP000239907"/>
    </source>
</evidence>
<reference evidence="5 6" key="1">
    <citation type="submission" date="2016-12" db="EMBL/GenBank/DDBJ databases">
        <title>Study of bacterial adaptation to deep sea.</title>
        <authorList>
            <person name="Song J."/>
            <person name="Yoshizawa S."/>
            <person name="Kogure K."/>
        </authorList>
    </citation>
    <scope>NUCLEOTIDE SEQUENCE [LARGE SCALE GENOMIC DNA]</scope>
    <source>
        <strain evidence="5 6">SAORIC-165</strain>
    </source>
</reference>
<dbReference type="EMBL" id="MQWA01000001">
    <property type="protein sequence ID" value="PQJ29403.1"/>
    <property type="molecule type" value="Genomic_DNA"/>
</dbReference>
<dbReference type="PANTHER" id="PTHR43280:SF27">
    <property type="entry name" value="TRANSCRIPTIONAL REGULATOR MTLR"/>
    <property type="match status" value="1"/>
</dbReference>
<keyword evidence="6" id="KW-1185">Reference proteome</keyword>
<dbReference type="Pfam" id="PF02311">
    <property type="entry name" value="AraC_binding"/>
    <property type="match status" value="1"/>
</dbReference>
<dbReference type="InterPro" id="IPR014710">
    <property type="entry name" value="RmlC-like_jellyroll"/>
</dbReference>
<dbReference type="OrthoDB" id="184505at2"/>
<evidence type="ECO:0000256" key="2">
    <source>
        <dbReference type="ARBA" id="ARBA00023125"/>
    </source>
</evidence>
<comment type="caution">
    <text evidence="5">The sequence shown here is derived from an EMBL/GenBank/DDBJ whole genome shotgun (WGS) entry which is preliminary data.</text>
</comment>
<sequence length="279" mass="31974">MKPTRENVRPHSGSSFTCLDIDLPTFDHNYHYHPEIELTWVMESSGQRIIGDSVESFTPGDLILIGPQVPHQYRNWSQGRACSRVIQFRSDLFGAEFFNSVEFQKMDALLNESKRGLSFSPTTTKAVQSQIQQLFELPAGPEQALRLIEILHTLSIDTKRKPLASPSYSASVTTRKIDRLQRVLNYLESHWREPITLQQVSDTAALHPQSVSRFFQQHLGMSYQSYLVQLRLSHAARELIETEHTITTIAFDCGFNNLGNFNRLFKANYGKTPNTFRRV</sequence>
<dbReference type="PANTHER" id="PTHR43280">
    <property type="entry name" value="ARAC-FAMILY TRANSCRIPTIONAL REGULATOR"/>
    <property type="match status" value="1"/>
</dbReference>
<evidence type="ECO:0000313" key="5">
    <source>
        <dbReference type="EMBL" id="PQJ29403.1"/>
    </source>
</evidence>
<dbReference type="PRINTS" id="PR00032">
    <property type="entry name" value="HTHARAC"/>
</dbReference>
<name>A0A2S7U5E8_9BACT</name>
<feature type="domain" description="HTH araC/xylS-type" evidence="4">
    <location>
        <begin position="181"/>
        <end position="279"/>
    </location>
</feature>
<gene>
    <name evidence="5" type="ORF">BSZ32_13510</name>
</gene>
<evidence type="ECO:0000256" key="3">
    <source>
        <dbReference type="ARBA" id="ARBA00023163"/>
    </source>
</evidence>
<dbReference type="PROSITE" id="PS00041">
    <property type="entry name" value="HTH_ARAC_FAMILY_1"/>
    <property type="match status" value="1"/>
</dbReference>
<evidence type="ECO:0000256" key="1">
    <source>
        <dbReference type="ARBA" id="ARBA00023015"/>
    </source>
</evidence>
<keyword evidence="1" id="KW-0805">Transcription regulation</keyword>
<keyword evidence="3" id="KW-0804">Transcription</keyword>
<keyword evidence="2" id="KW-0238">DNA-binding</keyword>
<dbReference type="SUPFAM" id="SSF46689">
    <property type="entry name" value="Homeodomain-like"/>
    <property type="match status" value="1"/>
</dbReference>
<dbReference type="Gene3D" id="2.60.120.10">
    <property type="entry name" value="Jelly Rolls"/>
    <property type="match status" value="1"/>
</dbReference>
<evidence type="ECO:0000259" key="4">
    <source>
        <dbReference type="PROSITE" id="PS01124"/>
    </source>
</evidence>
<dbReference type="RefSeq" id="WP_105043905.1">
    <property type="nucleotide sequence ID" value="NZ_MQWA01000001.1"/>
</dbReference>
<dbReference type="InterPro" id="IPR003313">
    <property type="entry name" value="AraC-bd"/>
</dbReference>
<accession>A0A2S7U5E8</accession>
<dbReference type="InterPro" id="IPR009057">
    <property type="entry name" value="Homeodomain-like_sf"/>
</dbReference>
<protein>
    <submittedName>
        <fullName evidence="5">AraC family transcriptional regulator</fullName>
    </submittedName>
</protein>
<dbReference type="GO" id="GO:0003700">
    <property type="term" value="F:DNA-binding transcription factor activity"/>
    <property type="evidence" value="ECO:0007669"/>
    <property type="project" value="InterPro"/>
</dbReference>
<dbReference type="SUPFAM" id="SSF51182">
    <property type="entry name" value="RmlC-like cupins"/>
    <property type="match status" value="1"/>
</dbReference>
<dbReference type="Gene3D" id="1.10.10.60">
    <property type="entry name" value="Homeodomain-like"/>
    <property type="match status" value="2"/>
</dbReference>
<dbReference type="Proteomes" id="UP000239907">
    <property type="component" value="Unassembled WGS sequence"/>
</dbReference>
<dbReference type="CDD" id="cd06976">
    <property type="entry name" value="cupin_MtlR-like_N"/>
    <property type="match status" value="1"/>
</dbReference>
<proteinExistence type="predicted"/>
<dbReference type="PROSITE" id="PS01124">
    <property type="entry name" value="HTH_ARAC_FAMILY_2"/>
    <property type="match status" value="1"/>
</dbReference>
<dbReference type="AlphaFoldDB" id="A0A2S7U5E8"/>
<dbReference type="Pfam" id="PF12833">
    <property type="entry name" value="HTH_18"/>
    <property type="match status" value="1"/>
</dbReference>
<dbReference type="InterPro" id="IPR011051">
    <property type="entry name" value="RmlC_Cupin_sf"/>
</dbReference>
<dbReference type="InterPro" id="IPR020449">
    <property type="entry name" value="Tscrpt_reg_AraC-type_HTH"/>
</dbReference>